<protein>
    <submittedName>
        <fullName evidence="1">Uncharacterized protein</fullName>
    </submittedName>
</protein>
<dbReference type="Proteomes" id="UP000051861">
    <property type="component" value="Unassembled WGS sequence"/>
</dbReference>
<gene>
    <name evidence="1" type="ORF">AMJ44_05955</name>
</gene>
<proteinExistence type="predicted"/>
<name>A0A0S7Y328_UNCSA</name>
<accession>A0A0S7Y328</accession>
<dbReference type="AlphaFoldDB" id="A0A0S7Y328"/>
<dbReference type="EMBL" id="LIZX01000046">
    <property type="protein sequence ID" value="KPJ68649.1"/>
    <property type="molecule type" value="Genomic_DNA"/>
</dbReference>
<reference evidence="1 2" key="1">
    <citation type="journal article" date="2015" name="Microbiome">
        <title>Genomic resolution of linkages in carbon, nitrogen, and sulfur cycling among widespread estuary sediment bacteria.</title>
        <authorList>
            <person name="Baker B.J."/>
            <person name="Lazar C.S."/>
            <person name="Teske A.P."/>
            <person name="Dick G.J."/>
        </authorList>
    </citation>
    <scope>NUCLEOTIDE SEQUENCE [LARGE SCALE GENOMIC DNA]</scope>
    <source>
        <strain evidence="1">DG_54_3</strain>
    </source>
</reference>
<comment type="caution">
    <text evidence="1">The sequence shown here is derived from an EMBL/GenBank/DDBJ whole genome shotgun (WGS) entry which is preliminary data.</text>
</comment>
<evidence type="ECO:0000313" key="1">
    <source>
        <dbReference type="EMBL" id="KPJ68649.1"/>
    </source>
</evidence>
<evidence type="ECO:0000313" key="2">
    <source>
        <dbReference type="Proteomes" id="UP000051861"/>
    </source>
</evidence>
<sequence>MNKIRIGIRRNLRYNNAILNNLIKLCSKNLILLSLVFLFPFCHMVFAATEISEFEKYMGKEYGPEYFFAIQGEVFGQAAPGVQAVYVNGKPVRIDKNLNFWTRVTLKEGQKYLEIETRYKGLHFIKRYLVIRHPKAPKVFKIHVPKQEFQKIIKTKPVPRKKIIKKPEPKPKPSFGFKDREFKDRYTVNALSQAIKADDYGIPLKSPDNTLQQLNELLRTPNFYDSWKEKKKNVFITEEMQRLIHETSGYRDKPFEELTRLQQLKIIRLNRLLIEATYPLLSPKSLPEGVEAPADAKWLGFEFVAELEPGKFFVVRRINGKYFGVILDAKSNRWFSLQEITRQEFKDLLEKGKFPSSFAP</sequence>
<organism evidence="1 2">
    <name type="scientific">candidate division WOR-1 bacterium DG_54_3</name>
    <dbReference type="NCBI Taxonomy" id="1703775"/>
    <lineage>
        <taxon>Bacteria</taxon>
        <taxon>Bacillati</taxon>
        <taxon>Saganbacteria</taxon>
    </lineage>
</organism>